<evidence type="ECO:0000259" key="5">
    <source>
        <dbReference type="PROSITE" id="PS50931"/>
    </source>
</evidence>
<dbReference type="InterPro" id="IPR000847">
    <property type="entry name" value="LysR_HTH_N"/>
</dbReference>
<dbReference type="GO" id="GO:0043565">
    <property type="term" value="F:sequence-specific DNA binding"/>
    <property type="evidence" value="ECO:0007669"/>
    <property type="project" value="TreeGrafter"/>
</dbReference>
<keyword evidence="7" id="KW-1185">Reference proteome</keyword>
<dbReference type="FunFam" id="1.10.10.10:FF:000001">
    <property type="entry name" value="LysR family transcriptional regulator"/>
    <property type="match status" value="1"/>
</dbReference>
<dbReference type="PANTHER" id="PTHR30537:SF31">
    <property type="entry name" value="TRANSCRIPTIONAL REGULATOR, LYSR FAMILY"/>
    <property type="match status" value="1"/>
</dbReference>
<evidence type="ECO:0000313" key="6">
    <source>
        <dbReference type="EMBL" id="OJH39982.1"/>
    </source>
</evidence>
<dbReference type="GO" id="GO:0003700">
    <property type="term" value="F:DNA-binding transcription factor activity"/>
    <property type="evidence" value="ECO:0007669"/>
    <property type="project" value="InterPro"/>
</dbReference>
<dbReference type="InterPro" id="IPR058163">
    <property type="entry name" value="LysR-type_TF_proteobact-type"/>
</dbReference>
<dbReference type="Proteomes" id="UP000182229">
    <property type="component" value="Unassembled WGS sequence"/>
</dbReference>
<dbReference type="EMBL" id="MPIN01000003">
    <property type="protein sequence ID" value="OJH39982.1"/>
    <property type="molecule type" value="Genomic_DNA"/>
</dbReference>
<reference evidence="7" key="1">
    <citation type="submission" date="2016-11" db="EMBL/GenBank/DDBJ databases">
        <authorList>
            <person name="Shukria A."/>
            <person name="Stevens D.C."/>
        </authorList>
    </citation>
    <scope>NUCLEOTIDE SEQUENCE [LARGE SCALE GENOMIC DNA]</scope>
    <source>
        <strain evidence="7">Cbfe23</strain>
    </source>
</reference>
<proteinExistence type="inferred from homology"/>
<dbReference type="InterPro" id="IPR036390">
    <property type="entry name" value="WH_DNA-bd_sf"/>
</dbReference>
<dbReference type="InterPro" id="IPR005119">
    <property type="entry name" value="LysR_subst-bd"/>
</dbReference>
<dbReference type="PANTHER" id="PTHR30537">
    <property type="entry name" value="HTH-TYPE TRANSCRIPTIONAL REGULATOR"/>
    <property type="match status" value="1"/>
</dbReference>
<evidence type="ECO:0000256" key="1">
    <source>
        <dbReference type="ARBA" id="ARBA00009437"/>
    </source>
</evidence>
<dbReference type="OrthoDB" id="5504838at2"/>
<evidence type="ECO:0000256" key="4">
    <source>
        <dbReference type="ARBA" id="ARBA00023163"/>
    </source>
</evidence>
<keyword evidence="4" id="KW-0804">Transcription</keyword>
<dbReference type="Gene3D" id="1.10.10.10">
    <property type="entry name" value="Winged helix-like DNA-binding domain superfamily/Winged helix DNA-binding domain"/>
    <property type="match status" value="1"/>
</dbReference>
<dbReference type="AlphaFoldDB" id="A0A1L9BCI6"/>
<reference evidence="6 7" key="2">
    <citation type="submission" date="2016-12" db="EMBL/GenBank/DDBJ databases">
        <title>Draft Genome Sequence of Cystobacter ferrugineus Strain Cbfe23.</title>
        <authorList>
            <person name="Akbar S."/>
            <person name="Dowd S.E."/>
            <person name="Stevens D.C."/>
        </authorList>
    </citation>
    <scope>NUCLEOTIDE SEQUENCE [LARGE SCALE GENOMIC DNA]</scope>
    <source>
        <strain evidence="6 7">Cbfe23</strain>
    </source>
</reference>
<keyword evidence="2" id="KW-0805">Transcription regulation</keyword>
<sequence length="304" mass="33756">MQDLNDLFFFTEVVANGGFASAGRVLRQPKSKLSRRVAQLEERLGVRLIERSSRRFRVTDVGQAFYDHCQNVLMEVKRAEAAVAATQGEPHGTVRFSSPLGLMEPLSGILARFMERYPRVKLQVVATNRRVDLISERIDVALRVRTSLDTDAALTVRKLARSRRILVASPTWAERLGGTQDVETLASVPTLSATEQPGQDVWELIGPEQRTIAIRHEPRLACGDFQALREAALAGLGVSLLPDHTCVLDLRSGRLVQVFPDWHAPDGTVHLVFTSRRGLPPPVGVLIDYLAEHLRDALMLEAET</sequence>
<protein>
    <submittedName>
        <fullName evidence="6">LysR family transcriptional regulator</fullName>
    </submittedName>
</protein>
<dbReference type="PROSITE" id="PS50931">
    <property type="entry name" value="HTH_LYSR"/>
    <property type="match status" value="1"/>
</dbReference>
<evidence type="ECO:0000256" key="2">
    <source>
        <dbReference type="ARBA" id="ARBA00023015"/>
    </source>
</evidence>
<keyword evidence="3" id="KW-0238">DNA-binding</keyword>
<comment type="similarity">
    <text evidence="1">Belongs to the LysR transcriptional regulatory family.</text>
</comment>
<comment type="caution">
    <text evidence="6">The sequence shown here is derived from an EMBL/GenBank/DDBJ whole genome shotgun (WGS) entry which is preliminary data.</text>
</comment>
<gene>
    <name evidence="6" type="ORF">BON30_12960</name>
</gene>
<dbReference type="SUPFAM" id="SSF53850">
    <property type="entry name" value="Periplasmic binding protein-like II"/>
    <property type="match status" value="1"/>
</dbReference>
<accession>A0A1L9BCI6</accession>
<feature type="domain" description="HTH lysR-type" evidence="5">
    <location>
        <begin position="1"/>
        <end position="59"/>
    </location>
</feature>
<dbReference type="InterPro" id="IPR036388">
    <property type="entry name" value="WH-like_DNA-bd_sf"/>
</dbReference>
<dbReference type="SUPFAM" id="SSF46785">
    <property type="entry name" value="Winged helix' DNA-binding domain"/>
    <property type="match status" value="1"/>
</dbReference>
<dbReference type="Gene3D" id="3.40.190.290">
    <property type="match status" value="1"/>
</dbReference>
<dbReference type="STRING" id="83449.BON30_12960"/>
<dbReference type="Pfam" id="PF00126">
    <property type="entry name" value="HTH_1"/>
    <property type="match status" value="1"/>
</dbReference>
<name>A0A1L9BCI6_9BACT</name>
<organism evidence="6 7">
    <name type="scientific">Cystobacter ferrugineus</name>
    <dbReference type="NCBI Taxonomy" id="83449"/>
    <lineage>
        <taxon>Bacteria</taxon>
        <taxon>Pseudomonadati</taxon>
        <taxon>Myxococcota</taxon>
        <taxon>Myxococcia</taxon>
        <taxon>Myxococcales</taxon>
        <taxon>Cystobacterineae</taxon>
        <taxon>Archangiaceae</taxon>
        <taxon>Cystobacter</taxon>
    </lineage>
</organism>
<dbReference type="Pfam" id="PF03466">
    <property type="entry name" value="LysR_substrate"/>
    <property type="match status" value="1"/>
</dbReference>
<dbReference type="GO" id="GO:0006351">
    <property type="term" value="P:DNA-templated transcription"/>
    <property type="evidence" value="ECO:0007669"/>
    <property type="project" value="TreeGrafter"/>
</dbReference>
<dbReference type="CDD" id="cd08473">
    <property type="entry name" value="PBP2_CrgA_like_4"/>
    <property type="match status" value="1"/>
</dbReference>
<evidence type="ECO:0000256" key="3">
    <source>
        <dbReference type="ARBA" id="ARBA00023125"/>
    </source>
</evidence>
<evidence type="ECO:0000313" key="7">
    <source>
        <dbReference type="Proteomes" id="UP000182229"/>
    </source>
</evidence>